<proteinExistence type="predicted"/>
<protein>
    <submittedName>
        <fullName evidence="1">Uncharacterized protein</fullName>
    </submittedName>
</protein>
<dbReference type="VEuPathDB" id="TriTrypDB:LtaPh_3107661"/>
<sequence length="109" mass="12098">MSDIVFCLPAALQLVVPPFTEVSLNVPSDHMRSDCRSTSGVFKVKQTPFVYLHEPLTLEQSIRAHEADKEPESNVSESLDAAYGYVVQHLRLSRVDPAHCPVDHAPVTK</sequence>
<accession>A0A640KMW5</accession>
<name>A0A640KMW5_LEITA</name>
<organism evidence="1 2">
    <name type="scientific">Leishmania tarentolae</name>
    <name type="common">Sauroleishmania tarentolae</name>
    <dbReference type="NCBI Taxonomy" id="5689"/>
    <lineage>
        <taxon>Eukaryota</taxon>
        <taxon>Discoba</taxon>
        <taxon>Euglenozoa</taxon>
        <taxon>Kinetoplastea</taxon>
        <taxon>Metakinetoplastina</taxon>
        <taxon>Trypanosomatida</taxon>
        <taxon>Trypanosomatidae</taxon>
        <taxon>Leishmaniinae</taxon>
        <taxon>Leishmania</taxon>
        <taxon>lizard Leishmania</taxon>
    </lineage>
</organism>
<evidence type="ECO:0000313" key="1">
    <source>
        <dbReference type="EMBL" id="GET91070.1"/>
    </source>
</evidence>
<evidence type="ECO:0000313" key="2">
    <source>
        <dbReference type="Proteomes" id="UP000419144"/>
    </source>
</evidence>
<dbReference type="Proteomes" id="UP000419144">
    <property type="component" value="Unassembled WGS sequence"/>
</dbReference>
<reference evidence="1" key="1">
    <citation type="submission" date="2019-11" db="EMBL/GenBank/DDBJ databases">
        <title>Leishmania tarentolae CDS.</title>
        <authorList>
            <person name="Goto Y."/>
            <person name="Yamagishi J."/>
        </authorList>
    </citation>
    <scope>NUCLEOTIDE SEQUENCE [LARGE SCALE GENOMIC DNA]</scope>
    <source>
        <strain evidence="1">Parrot Tar II</strain>
    </source>
</reference>
<dbReference type="EMBL" id="BLBS01000045">
    <property type="protein sequence ID" value="GET91070.1"/>
    <property type="molecule type" value="Genomic_DNA"/>
</dbReference>
<gene>
    <name evidence="1" type="ORF">LtaPh_3107661</name>
</gene>
<dbReference type="OrthoDB" id="266179at2759"/>
<comment type="caution">
    <text evidence="1">The sequence shown here is derived from an EMBL/GenBank/DDBJ whole genome shotgun (WGS) entry which is preliminary data.</text>
</comment>
<keyword evidence="2" id="KW-1185">Reference proteome</keyword>
<dbReference type="AlphaFoldDB" id="A0A640KMW5"/>